<dbReference type="EMBL" id="LQOF01000003">
    <property type="protein sequence ID" value="KXT73967.1"/>
    <property type="molecule type" value="Genomic_DNA"/>
</dbReference>
<comment type="caution">
    <text evidence="3">The sequence shown here is derived from an EMBL/GenBank/DDBJ whole genome shotgun (WGS) entry which is preliminary data.</text>
</comment>
<evidence type="ECO:0000256" key="1">
    <source>
        <dbReference type="SAM" id="SignalP"/>
    </source>
</evidence>
<proteinExistence type="predicted"/>
<feature type="chain" id="PRO_5044056532" description="Lipoprotein" evidence="1">
    <location>
        <begin position="23"/>
        <end position="149"/>
    </location>
</feature>
<evidence type="ECO:0000313" key="2">
    <source>
        <dbReference type="EMBL" id="KXT73967.1"/>
    </source>
</evidence>
<sequence>MKKRKFLLGLSVLLLTILAGCGADSELTDVSQDIQTEINKDYSAELSEMNIMDIISVESDEEQQLSAQFSGTLYIMATKEDLQKLSSDVDFALNNVSFTAVKENSDDDFNLRYNNKTYFSVKKIDVTDIDKVKITSDWSKKIIVALRNT</sequence>
<name>A0A139QW34_9STRE</name>
<dbReference type="EMBL" id="LQXV01000245">
    <property type="protein sequence ID" value="KXU06694.1"/>
    <property type="molecule type" value="Genomic_DNA"/>
</dbReference>
<accession>A0A139QW34</accession>
<dbReference type="PATRIC" id="fig|315405.11.peg.22"/>
<protein>
    <recommendedName>
        <fullName evidence="6">Lipoprotein</fullName>
    </recommendedName>
</protein>
<organism evidence="3 5">
    <name type="scientific">Streptococcus gallolyticus</name>
    <dbReference type="NCBI Taxonomy" id="315405"/>
    <lineage>
        <taxon>Bacteria</taxon>
        <taxon>Bacillati</taxon>
        <taxon>Bacillota</taxon>
        <taxon>Bacilli</taxon>
        <taxon>Lactobacillales</taxon>
        <taxon>Streptococcaceae</taxon>
        <taxon>Streptococcus</taxon>
    </lineage>
</organism>
<reference evidence="4 5" key="1">
    <citation type="submission" date="2016-01" db="EMBL/GenBank/DDBJ databases">
        <title>Highly variable Streptococcus oralis are common among viridans streptococci isolated from primates.</title>
        <authorList>
            <person name="Denapaite D."/>
            <person name="Rieger M."/>
            <person name="Koendgen S."/>
            <person name="Brueckner R."/>
            <person name="Ochigava I."/>
            <person name="Kappeler P."/>
            <person name="Maetz-Rensing K."/>
            <person name="Leendertz F."/>
            <person name="Hakenbeck R."/>
        </authorList>
    </citation>
    <scope>NUCLEOTIDE SEQUENCE [LARGE SCALE GENOMIC DNA]</scope>
    <source>
        <strain evidence="2 4">DD02</strain>
        <strain evidence="3 5">DD03</strain>
    </source>
</reference>
<evidence type="ECO:0000313" key="5">
    <source>
        <dbReference type="Proteomes" id="UP000071927"/>
    </source>
</evidence>
<evidence type="ECO:0000313" key="3">
    <source>
        <dbReference type="EMBL" id="KXU06694.1"/>
    </source>
</evidence>
<keyword evidence="1" id="KW-0732">Signal</keyword>
<gene>
    <name evidence="2" type="ORF">SGADD02_00018</name>
    <name evidence="3" type="ORF">SGADD03_01403</name>
</gene>
<feature type="signal peptide" evidence="1">
    <location>
        <begin position="1"/>
        <end position="22"/>
    </location>
</feature>
<evidence type="ECO:0008006" key="6">
    <source>
        <dbReference type="Google" id="ProtNLM"/>
    </source>
</evidence>
<dbReference type="AlphaFoldDB" id="A0A139QW34"/>
<dbReference type="RefSeq" id="WP_061458062.1">
    <property type="nucleotide sequence ID" value="NZ_KQ968744.1"/>
</dbReference>
<dbReference type="Proteomes" id="UP000071927">
    <property type="component" value="Unassembled WGS sequence"/>
</dbReference>
<dbReference type="Proteomes" id="UP000070198">
    <property type="component" value="Unassembled WGS sequence"/>
</dbReference>
<dbReference type="PROSITE" id="PS51257">
    <property type="entry name" value="PROKAR_LIPOPROTEIN"/>
    <property type="match status" value="1"/>
</dbReference>
<evidence type="ECO:0000313" key="4">
    <source>
        <dbReference type="Proteomes" id="UP000070198"/>
    </source>
</evidence>